<dbReference type="RefSeq" id="XP_043046715.1">
    <property type="nucleotide sequence ID" value="XM_043181238.1"/>
</dbReference>
<keyword evidence="2" id="KW-0472">Membrane</keyword>
<evidence type="ECO:0000313" key="3">
    <source>
        <dbReference type="EMBL" id="KAG7453215.1"/>
    </source>
</evidence>
<keyword evidence="2" id="KW-0812">Transmembrane</keyword>
<reference evidence="3" key="1">
    <citation type="submission" date="2020-11" db="EMBL/GenBank/DDBJ databases">
        <title>Adaptations for nitrogen fixation in a non-lichenized fungal sporocarp promotes dispersal by wood-feeding termites.</title>
        <authorList>
            <consortium name="DOE Joint Genome Institute"/>
            <person name="Koch R.A."/>
            <person name="Yoon G."/>
            <person name="Arayal U."/>
            <person name="Lail K."/>
            <person name="Amirebrahimi M."/>
            <person name="Labutti K."/>
            <person name="Lipzen A."/>
            <person name="Riley R."/>
            <person name="Barry K."/>
            <person name="Henrissat B."/>
            <person name="Grigoriev I.V."/>
            <person name="Herr J.R."/>
            <person name="Aime M.C."/>
        </authorList>
    </citation>
    <scope>NUCLEOTIDE SEQUENCE</scope>
    <source>
        <strain evidence="3">MCA 3950</strain>
    </source>
</reference>
<feature type="region of interest" description="Disordered" evidence="1">
    <location>
        <begin position="33"/>
        <end position="82"/>
    </location>
</feature>
<evidence type="ECO:0000256" key="1">
    <source>
        <dbReference type="SAM" id="MobiDB-lite"/>
    </source>
</evidence>
<comment type="caution">
    <text evidence="3">The sequence shown here is derived from an EMBL/GenBank/DDBJ whole genome shotgun (WGS) entry which is preliminary data.</text>
</comment>
<feature type="transmembrane region" description="Helical" evidence="2">
    <location>
        <begin position="6"/>
        <end position="26"/>
    </location>
</feature>
<keyword evidence="2" id="KW-1133">Transmembrane helix</keyword>
<dbReference type="OrthoDB" id="10615047at2759"/>
<organism evidence="3 4">
    <name type="scientific">Guyanagaster necrorhizus</name>
    <dbReference type="NCBI Taxonomy" id="856835"/>
    <lineage>
        <taxon>Eukaryota</taxon>
        <taxon>Fungi</taxon>
        <taxon>Dikarya</taxon>
        <taxon>Basidiomycota</taxon>
        <taxon>Agaricomycotina</taxon>
        <taxon>Agaricomycetes</taxon>
        <taxon>Agaricomycetidae</taxon>
        <taxon>Agaricales</taxon>
        <taxon>Marasmiineae</taxon>
        <taxon>Physalacriaceae</taxon>
        <taxon>Guyanagaster</taxon>
    </lineage>
</organism>
<evidence type="ECO:0000256" key="2">
    <source>
        <dbReference type="SAM" id="Phobius"/>
    </source>
</evidence>
<gene>
    <name evidence="3" type="ORF">BT62DRAFT_51946</name>
</gene>
<name>A0A9P8AZ66_9AGAR</name>
<dbReference type="GeneID" id="66103534"/>
<dbReference type="Proteomes" id="UP000812287">
    <property type="component" value="Unassembled WGS sequence"/>
</dbReference>
<proteinExistence type="predicted"/>
<accession>A0A9P8AZ66</accession>
<evidence type="ECO:0000313" key="4">
    <source>
        <dbReference type="Proteomes" id="UP000812287"/>
    </source>
</evidence>
<dbReference type="AlphaFoldDB" id="A0A9P8AZ66"/>
<keyword evidence="4" id="KW-1185">Reference proteome</keyword>
<feature type="compositionally biased region" description="Basic residues" evidence="1">
    <location>
        <begin position="63"/>
        <end position="73"/>
    </location>
</feature>
<feature type="compositionally biased region" description="Low complexity" evidence="1">
    <location>
        <begin position="39"/>
        <end position="61"/>
    </location>
</feature>
<sequence length="277" mass="30176">MVAIGLGVALGTVTLLAAIGLSVFCLRRKRGSPRVSYHSTPFPSDPSPLLSSTSTAATTSAQRGRRPLTHHRSTPPVPHGKVYSSIGNVYTVQDPCDHPDNRPLLSTAAEDDYNPYHEHSQSPSTFMLPSGSTMGQGQNAASWLEYSKKKRDNVSLLGSDSQPFWTSSHRVNYAQHNPQVGTFMGFDDASIDVKSSTVSAPMPAAEKKRQRFPGDVAGVSDVDTEADIVESKQEVLAPYGTGFDARKAVDQRTGMDTNEDRAWNEKWIQGRTSGYYQ</sequence>
<protein>
    <submittedName>
        <fullName evidence="3">Uncharacterized protein</fullName>
    </submittedName>
</protein>
<dbReference type="EMBL" id="MU250523">
    <property type="protein sequence ID" value="KAG7453215.1"/>
    <property type="molecule type" value="Genomic_DNA"/>
</dbReference>